<dbReference type="PANTHER" id="PTHR30328:SF54">
    <property type="entry name" value="HTH-TYPE TRANSCRIPTIONAL REPRESSOR SCO4008"/>
    <property type="match status" value="1"/>
</dbReference>
<feature type="domain" description="HTH tetR-type" evidence="3">
    <location>
        <begin position="14"/>
        <end position="74"/>
    </location>
</feature>
<proteinExistence type="predicted"/>
<dbReference type="GO" id="GO:0003677">
    <property type="term" value="F:DNA binding"/>
    <property type="evidence" value="ECO:0007669"/>
    <property type="project" value="UniProtKB-UniRule"/>
</dbReference>
<keyword evidence="5" id="KW-1185">Reference proteome</keyword>
<organism evidence="4 5">
    <name type="scientific">Enemella evansiae</name>
    <dbReference type="NCBI Taxonomy" id="2016499"/>
    <lineage>
        <taxon>Bacteria</taxon>
        <taxon>Bacillati</taxon>
        <taxon>Actinomycetota</taxon>
        <taxon>Actinomycetes</taxon>
        <taxon>Propionibacteriales</taxon>
        <taxon>Propionibacteriaceae</taxon>
        <taxon>Enemella</taxon>
    </lineage>
</organism>
<name>A0A255GST1_9ACTN</name>
<protein>
    <submittedName>
        <fullName evidence="4">TetR family transcriptional regulator</fullName>
    </submittedName>
</protein>
<dbReference type="InterPro" id="IPR050109">
    <property type="entry name" value="HTH-type_TetR-like_transc_reg"/>
</dbReference>
<dbReference type="Pfam" id="PF00440">
    <property type="entry name" value="TetR_N"/>
    <property type="match status" value="1"/>
</dbReference>
<gene>
    <name evidence="4" type="ORF">CGZ94_00860</name>
</gene>
<dbReference type="RefSeq" id="WP_094404331.1">
    <property type="nucleotide sequence ID" value="NZ_NMVO01000001.1"/>
</dbReference>
<dbReference type="InterPro" id="IPR009057">
    <property type="entry name" value="Homeodomain-like_sf"/>
</dbReference>
<dbReference type="AlphaFoldDB" id="A0A255GST1"/>
<dbReference type="SUPFAM" id="SSF46689">
    <property type="entry name" value="Homeodomain-like"/>
    <property type="match status" value="1"/>
</dbReference>
<dbReference type="InterPro" id="IPR001647">
    <property type="entry name" value="HTH_TetR"/>
</dbReference>
<dbReference type="Pfam" id="PF17938">
    <property type="entry name" value="TetR_C_29"/>
    <property type="match status" value="1"/>
</dbReference>
<dbReference type="InterPro" id="IPR041474">
    <property type="entry name" value="NicS_C"/>
</dbReference>
<dbReference type="SUPFAM" id="SSF48498">
    <property type="entry name" value="Tetracyclin repressor-like, C-terminal domain"/>
    <property type="match status" value="1"/>
</dbReference>
<evidence type="ECO:0000259" key="3">
    <source>
        <dbReference type="PROSITE" id="PS50977"/>
    </source>
</evidence>
<dbReference type="PROSITE" id="PS50977">
    <property type="entry name" value="HTH_TETR_2"/>
    <property type="match status" value="1"/>
</dbReference>
<dbReference type="Gene3D" id="1.10.357.10">
    <property type="entry name" value="Tetracycline Repressor, domain 2"/>
    <property type="match status" value="1"/>
</dbReference>
<dbReference type="PRINTS" id="PR00455">
    <property type="entry name" value="HTHTETR"/>
</dbReference>
<dbReference type="Proteomes" id="UP000215896">
    <property type="component" value="Unassembled WGS sequence"/>
</dbReference>
<comment type="caution">
    <text evidence="4">The sequence shown here is derived from an EMBL/GenBank/DDBJ whole genome shotgun (WGS) entry which is preliminary data.</text>
</comment>
<dbReference type="PANTHER" id="PTHR30328">
    <property type="entry name" value="TRANSCRIPTIONAL REPRESSOR"/>
    <property type="match status" value="1"/>
</dbReference>
<dbReference type="InterPro" id="IPR036271">
    <property type="entry name" value="Tet_transcr_reg_TetR-rel_C_sf"/>
</dbReference>
<evidence type="ECO:0000313" key="4">
    <source>
        <dbReference type="EMBL" id="OYO17493.1"/>
    </source>
</evidence>
<feature type="DNA-binding region" description="H-T-H motif" evidence="2">
    <location>
        <begin position="37"/>
        <end position="56"/>
    </location>
</feature>
<accession>A0A255GST1</accession>
<dbReference type="OrthoDB" id="4726108at2"/>
<sequence>MSNQAPAELQRDAARTRAEILAVATEEFARVGYSGARVDDIAAKTRTTKRMIYYYFGGKAGLYTAVLEETYAKIRAEEQNLALGDLSPTEAMAEIVRFEFDYHGEHPELCRLVSIENIHHAQFLRRSERAMALNSPVIDLMDQVLERGHADGTFPRRATAMEVHLLVMSLAMYSVNNRNSIAAIFAYDMAEPAHRARLRQIAVDSVLAWLCTPDD</sequence>
<keyword evidence="1 2" id="KW-0238">DNA-binding</keyword>
<evidence type="ECO:0000256" key="2">
    <source>
        <dbReference type="PROSITE-ProRule" id="PRU00335"/>
    </source>
</evidence>
<dbReference type="EMBL" id="NMVO01000001">
    <property type="protein sequence ID" value="OYO17493.1"/>
    <property type="molecule type" value="Genomic_DNA"/>
</dbReference>
<evidence type="ECO:0000256" key="1">
    <source>
        <dbReference type="ARBA" id="ARBA00023125"/>
    </source>
</evidence>
<dbReference type="GO" id="GO:0006355">
    <property type="term" value="P:regulation of DNA-templated transcription"/>
    <property type="evidence" value="ECO:0007669"/>
    <property type="project" value="UniProtKB-ARBA"/>
</dbReference>
<reference evidence="4 5" key="1">
    <citation type="submission" date="2017-07" db="EMBL/GenBank/DDBJ databases">
        <title>Draft whole genome sequences of clinical Proprionibacteriaceae strains.</title>
        <authorList>
            <person name="Bernier A.-M."/>
            <person name="Bernard K."/>
            <person name="Domingo M.-C."/>
        </authorList>
    </citation>
    <scope>NUCLEOTIDE SEQUENCE [LARGE SCALE GENOMIC DNA]</scope>
    <source>
        <strain evidence="4 5">NML 030167</strain>
    </source>
</reference>
<evidence type="ECO:0000313" key="5">
    <source>
        <dbReference type="Proteomes" id="UP000215896"/>
    </source>
</evidence>